<organism evidence="2 3">
    <name type="scientific">Halomarina ordinaria</name>
    <dbReference type="NCBI Taxonomy" id="3033939"/>
    <lineage>
        <taxon>Archaea</taxon>
        <taxon>Methanobacteriati</taxon>
        <taxon>Methanobacteriota</taxon>
        <taxon>Stenosarchaea group</taxon>
        <taxon>Halobacteria</taxon>
        <taxon>Halobacteriales</taxon>
        <taxon>Natronomonadaceae</taxon>
        <taxon>Halomarina</taxon>
    </lineage>
</organism>
<evidence type="ECO:0000256" key="1">
    <source>
        <dbReference type="SAM" id="MobiDB-lite"/>
    </source>
</evidence>
<reference evidence="2 3" key="1">
    <citation type="journal article" date="2019" name="Int. J. Syst. Evol. Microbiol.">
        <title>The Global Catalogue of Microorganisms (GCM) 10K type strain sequencing project: providing services to taxonomists for standard genome sequencing and annotation.</title>
        <authorList>
            <consortium name="The Broad Institute Genomics Platform"/>
            <consortium name="The Broad Institute Genome Sequencing Center for Infectious Disease"/>
            <person name="Wu L."/>
            <person name="Ma J."/>
        </authorList>
    </citation>
    <scope>NUCLEOTIDE SEQUENCE [LARGE SCALE GENOMIC DNA]</scope>
    <source>
        <strain evidence="2 3">PSRA2</strain>
    </source>
</reference>
<evidence type="ECO:0000313" key="2">
    <source>
        <dbReference type="EMBL" id="MFC6835028.1"/>
    </source>
</evidence>
<dbReference type="InterPro" id="IPR036390">
    <property type="entry name" value="WH_DNA-bd_sf"/>
</dbReference>
<dbReference type="EMBL" id="JBHSXM010000001">
    <property type="protein sequence ID" value="MFC6835028.1"/>
    <property type="molecule type" value="Genomic_DNA"/>
</dbReference>
<accession>A0ABD5U3Y5</accession>
<comment type="caution">
    <text evidence="2">The sequence shown here is derived from an EMBL/GenBank/DDBJ whole genome shotgun (WGS) entry which is preliminary data.</text>
</comment>
<dbReference type="RefSeq" id="WP_304446736.1">
    <property type="nucleotide sequence ID" value="NZ_JARRAH010000001.1"/>
</dbReference>
<dbReference type="Proteomes" id="UP001596406">
    <property type="component" value="Unassembled WGS sequence"/>
</dbReference>
<dbReference type="SUPFAM" id="SSF46785">
    <property type="entry name" value="Winged helix' DNA-binding domain"/>
    <property type="match status" value="1"/>
</dbReference>
<proteinExistence type="predicted"/>
<evidence type="ECO:0000313" key="3">
    <source>
        <dbReference type="Proteomes" id="UP001596406"/>
    </source>
</evidence>
<name>A0ABD5U3Y5_9EURY</name>
<dbReference type="Gene3D" id="1.10.10.10">
    <property type="entry name" value="Winged helix-like DNA-binding domain superfamily/Winged helix DNA-binding domain"/>
    <property type="match status" value="1"/>
</dbReference>
<feature type="region of interest" description="Disordered" evidence="1">
    <location>
        <begin position="1"/>
        <end position="30"/>
    </location>
</feature>
<dbReference type="InterPro" id="IPR036388">
    <property type="entry name" value="WH-like_DNA-bd_sf"/>
</dbReference>
<gene>
    <name evidence="2" type="ORF">ACFQHK_00730</name>
</gene>
<dbReference type="AlphaFoldDB" id="A0ABD5U3Y5"/>
<protein>
    <submittedName>
        <fullName evidence="2">Helix-turn-helix transcriptional regulator</fullName>
    </submittedName>
</protein>
<sequence>MSSADSPPRGTSRESFSSLSAETDRRRAQLEAAMEERRFRLLEAIVGHPRGAPSKAELRWTSELNPATLYRQLSRLEEVGLVERGELAPGERHEGLPYVFYRPTEDGRRLVESTPVFAAVETLEERYTALEKPADVREAERAPRPFDA</sequence>
<keyword evidence="3" id="KW-1185">Reference proteome</keyword>